<gene>
    <name evidence="1" type="ORF">Q361_12315</name>
</gene>
<dbReference type="EMBL" id="PQNY01000023">
    <property type="protein sequence ID" value="POS00780.1"/>
    <property type="molecule type" value="Genomic_DNA"/>
</dbReference>
<name>A0A2S4N551_9FLAO</name>
<proteinExistence type="predicted"/>
<comment type="caution">
    <text evidence="1">The sequence shown here is derived from an EMBL/GenBank/DDBJ whole genome shotgun (WGS) entry which is preliminary data.</text>
</comment>
<dbReference type="Proteomes" id="UP000237056">
    <property type="component" value="Unassembled WGS sequence"/>
</dbReference>
<evidence type="ECO:0000313" key="1">
    <source>
        <dbReference type="EMBL" id="POS00780.1"/>
    </source>
</evidence>
<dbReference type="OrthoDB" id="893129at2"/>
<dbReference type="Gene3D" id="1.20.1480.40">
    <property type="entry name" value="Uncharacterised protein PF16133, DUF4844"/>
    <property type="match status" value="1"/>
</dbReference>
<evidence type="ECO:0000313" key="2">
    <source>
        <dbReference type="Proteomes" id="UP000237056"/>
    </source>
</evidence>
<protein>
    <submittedName>
        <fullName evidence="1">Uncharacterized protein DUF4844</fullName>
    </submittedName>
</protein>
<dbReference type="InterPro" id="IPR032301">
    <property type="entry name" value="DUF4844"/>
</dbReference>
<keyword evidence="2" id="KW-1185">Reference proteome</keyword>
<accession>A0A2S4N551</accession>
<reference evidence="1 2" key="1">
    <citation type="submission" date="2018-01" db="EMBL/GenBank/DDBJ databases">
        <title>Genomic Encyclopedia of Type Strains, Phase I: the one thousand microbial genomes (KMG-I) project.</title>
        <authorList>
            <person name="Goeker M."/>
        </authorList>
    </citation>
    <scope>NUCLEOTIDE SEQUENCE [LARGE SCALE GENOMIC DNA]</scope>
    <source>
        <strain evidence="1 2">DSM 17960</strain>
    </source>
</reference>
<sequence length="218" mass="25655">MTSSKLDRLKYLLQMKKFADSEWEKRGLNPSSSELCEQLENNFDNCLNSLLKLVEEQATNKQLKTTLSQNLKSLNKAELDTEEKEFVCDYYYEIAKIIEVDFKNELNNWLYGNVLNSLFKISELLKGKEKIVETLSQSCTKCNSKLETFILEKDETIPESDFFIVRCKSCREYNLIDKGPKIKRLKFGEYELTEQLSRKDYDLDGAIIRLKQIQHFRK</sequence>
<dbReference type="InterPro" id="IPR038360">
    <property type="entry name" value="DUF4844_sf"/>
</dbReference>
<organism evidence="1 2">
    <name type="scientific">Flavobacterium croceum DSM 17960</name>
    <dbReference type="NCBI Taxonomy" id="1121886"/>
    <lineage>
        <taxon>Bacteria</taxon>
        <taxon>Pseudomonadati</taxon>
        <taxon>Bacteroidota</taxon>
        <taxon>Flavobacteriia</taxon>
        <taxon>Flavobacteriales</taxon>
        <taxon>Flavobacteriaceae</taxon>
        <taxon>Flavobacterium</taxon>
    </lineage>
</organism>
<dbReference type="AlphaFoldDB" id="A0A2S4N551"/>
<dbReference type="Pfam" id="PF16133">
    <property type="entry name" value="DUF4844"/>
    <property type="match status" value="1"/>
</dbReference>